<comment type="function">
    <text evidence="9">Part of the tripartite ATP-independent periplasmic (TRAP) transport system.</text>
</comment>
<feature type="transmembrane region" description="Helical" evidence="9">
    <location>
        <begin position="72"/>
        <end position="93"/>
    </location>
</feature>
<dbReference type="Proteomes" id="UP000035444">
    <property type="component" value="Unassembled WGS sequence"/>
</dbReference>
<feature type="transmembrane region" description="Helical" evidence="9">
    <location>
        <begin position="14"/>
        <end position="33"/>
    </location>
</feature>
<feature type="domain" description="Tripartite ATP-independent periplasmic transporters DctQ component" evidence="10">
    <location>
        <begin position="88"/>
        <end position="217"/>
    </location>
</feature>
<keyword evidence="7 9" id="KW-0472">Membrane</keyword>
<dbReference type="Pfam" id="PF04290">
    <property type="entry name" value="DctQ"/>
    <property type="match status" value="1"/>
</dbReference>
<gene>
    <name evidence="11" type="ORF">WH96_16955</name>
</gene>
<keyword evidence="6 9" id="KW-1133">Transmembrane helix</keyword>
<dbReference type="PANTHER" id="PTHR35011:SF4">
    <property type="entry name" value="SLL1102 PROTEIN"/>
    <property type="match status" value="1"/>
</dbReference>
<comment type="caution">
    <text evidence="9">Lacks conserved residue(s) required for the propagation of feature annotation.</text>
</comment>
<proteinExistence type="inferred from homology"/>
<reference evidence="11 12" key="1">
    <citation type="submission" date="2015-03" db="EMBL/GenBank/DDBJ databases">
        <title>Genome Sequence of Kiloniella spongiae MEBiC09566, isolated from a marine sponge.</title>
        <authorList>
            <person name="Shao Z."/>
            <person name="Wang L."/>
            <person name="Li X."/>
        </authorList>
    </citation>
    <scope>NUCLEOTIDE SEQUENCE [LARGE SCALE GENOMIC DNA]</scope>
    <source>
        <strain evidence="11 12">MEBiC09566</strain>
    </source>
</reference>
<keyword evidence="4 9" id="KW-0997">Cell inner membrane</keyword>
<evidence type="ECO:0000256" key="6">
    <source>
        <dbReference type="ARBA" id="ARBA00022989"/>
    </source>
</evidence>
<comment type="similarity">
    <text evidence="8 9">Belongs to the TRAP transporter small permease family.</text>
</comment>
<dbReference type="RefSeq" id="WP_047765463.1">
    <property type="nucleotide sequence ID" value="NZ_LAQL01000013.1"/>
</dbReference>
<evidence type="ECO:0000256" key="8">
    <source>
        <dbReference type="ARBA" id="ARBA00038436"/>
    </source>
</evidence>
<evidence type="ECO:0000313" key="12">
    <source>
        <dbReference type="Proteomes" id="UP000035444"/>
    </source>
</evidence>
<evidence type="ECO:0000256" key="4">
    <source>
        <dbReference type="ARBA" id="ARBA00022519"/>
    </source>
</evidence>
<keyword evidence="12" id="KW-1185">Reference proteome</keyword>
<evidence type="ECO:0000313" key="11">
    <source>
        <dbReference type="EMBL" id="KLN59609.1"/>
    </source>
</evidence>
<comment type="subcellular location">
    <subcellularLocation>
        <location evidence="1 9">Cell inner membrane</location>
        <topology evidence="1 9">Multi-pass membrane protein</topology>
    </subcellularLocation>
</comment>
<evidence type="ECO:0000256" key="9">
    <source>
        <dbReference type="RuleBase" id="RU369079"/>
    </source>
</evidence>
<evidence type="ECO:0000256" key="5">
    <source>
        <dbReference type="ARBA" id="ARBA00022692"/>
    </source>
</evidence>
<feature type="transmembrane region" description="Helical" evidence="9">
    <location>
        <begin position="193"/>
        <end position="212"/>
    </location>
</feature>
<dbReference type="PANTHER" id="PTHR35011">
    <property type="entry name" value="2,3-DIKETO-L-GULONATE TRAP TRANSPORTER SMALL PERMEASE PROTEIN YIAM"/>
    <property type="match status" value="1"/>
</dbReference>
<dbReference type="OrthoDB" id="6160477at2"/>
<protein>
    <recommendedName>
        <fullName evidence="9">TRAP transporter small permease protein</fullName>
    </recommendedName>
</protein>
<dbReference type="STRING" id="1489064.WH96_16955"/>
<comment type="subunit">
    <text evidence="9">The complex comprises the extracytoplasmic solute receptor protein and the two transmembrane proteins.</text>
</comment>
<feature type="transmembrane region" description="Helical" evidence="9">
    <location>
        <begin position="149"/>
        <end position="173"/>
    </location>
</feature>
<evidence type="ECO:0000256" key="2">
    <source>
        <dbReference type="ARBA" id="ARBA00022448"/>
    </source>
</evidence>
<dbReference type="InterPro" id="IPR007387">
    <property type="entry name" value="TRAP_DctQ"/>
</dbReference>
<dbReference type="InterPro" id="IPR055348">
    <property type="entry name" value="DctQ"/>
</dbReference>
<keyword evidence="3" id="KW-1003">Cell membrane</keyword>
<evidence type="ECO:0000259" key="10">
    <source>
        <dbReference type="Pfam" id="PF04290"/>
    </source>
</evidence>
<keyword evidence="5 9" id="KW-0812">Transmembrane</keyword>
<evidence type="ECO:0000256" key="1">
    <source>
        <dbReference type="ARBA" id="ARBA00004429"/>
    </source>
</evidence>
<evidence type="ECO:0000256" key="3">
    <source>
        <dbReference type="ARBA" id="ARBA00022475"/>
    </source>
</evidence>
<accession>A0A0H2MAQ7</accession>
<keyword evidence="2 9" id="KW-0813">Transport</keyword>
<feature type="transmembrane region" description="Helical" evidence="9">
    <location>
        <begin position="105"/>
        <end position="128"/>
    </location>
</feature>
<name>A0A0H2MAQ7_9PROT</name>
<dbReference type="GO" id="GO:0005886">
    <property type="term" value="C:plasma membrane"/>
    <property type="evidence" value="ECO:0007669"/>
    <property type="project" value="UniProtKB-SubCell"/>
</dbReference>
<dbReference type="AlphaFoldDB" id="A0A0H2MAQ7"/>
<dbReference type="EMBL" id="LAQL01000013">
    <property type="protein sequence ID" value="KLN59609.1"/>
    <property type="molecule type" value="Genomic_DNA"/>
</dbReference>
<evidence type="ECO:0000256" key="7">
    <source>
        <dbReference type="ARBA" id="ARBA00023136"/>
    </source>
</evidence>
<dbReference type="PATRIC" id="fig|1489064.4.peg.378"/>
<sequence length="232" mass="26547">MTDGPDFGFVLPHWLYWTWLAVMPLVLIYWANLQEKRKGKLQPETDGVSLPQDEGETIQYVENTFTRAIDKVSVASGYLCAFWTVNAVIAYFYEVIMRYLFNMPTIWVHEASFLLFGMQYLISGAFTLKEEGHVRVDVLYIKLPLRGRVGMDIFTSVFFFVFILALVGTSATFFEQSYEMGETTVETWAIQYWPVKAMMLLGGILILFAGIAKLTKDIMTFRALGQEGQFNG</sequence>
<comment type="caution">
    <text evidence="11">The sequence shown here is derived from an EMBL/GenBank/DDBJ whole genome shotgun (WGS) entry which is preliminary data.</text>
</comment>
<dbReference type="GO" id="GO:0022857">
    <property type="term" value="F:transmembrane transporter activity"/>
    <property type="evidence" value="ECO:0007669"/>
    <property type="project" value="UniProtKB-UniRule"/>
</dbReference>
<organism evidence="11 12">
    <name type="scientific">Kiloniella spongiae</name>
    <dbReference type="NCBI Taxonomy" id="1489064"/>
    <lineage>
        <taxon>Bacteria</taxon>
        <taxon>Pseudomonadati</taxon>
        <taxon>Pseudomonadota</taxon>
        <taxon>Alphaproteobacteria</taxon>
        <taxon>Rhodospirillales</taxon>
        <taxon>Kiloniellaceae</taxon>
        <taxon>Kiloniella</taxon>
    </lineage>
</organism>